<reference evidence="1" key="1">
    <citation type="journal article" date="2017" name="Nature">
        <title>The sunflower genome provides insights into oil metabolism, flowering and Asterid evolution.</title>
        <authorList>
            <person name="Badouin H."/>
            <person name="Gouzy J."/>
            <person name="Grassa C.J."/>
            <person name="Murat F."/>
            <person name="Staton S.E."/>
            <person name="Cottret L."/>
            <person name="Lelandais-Briere C."/>
            <person name="Owens G.L."/>
            <person name="Carrere S."/>
            <person name="Mayjonade B."/>
            <person name="Legrand L."/>
            <person name="Gill N."/>
            <person name="Kane N.C."/>
            <person name="Bowers J.E."/>
            <person name="Hubner S."/>
            <person name="Bellec A."/>
            <person name="Berard A."/>
            <person name="Berges H."/>
            <person name="Blanchet N."/>
            <person name="Boniface M.C."/>
            <person name="Brunel D."/>
            <person name="Catrice O."/>
            <person name="Chaidir N."/>
            <person name="Claudel C."/>
            <person name="Donnadieu C."/>
            <person name="Faraut T."/>
            <person name="Fievet G."/>
            <person name="Helmstetter N."/>
            <person name="King M."/>
            <person name="Knapp S.J."/>
            <person name="Lai Z."/>
            <person name="Le Paslier M.C."/>
            <person name="Lippi Y."/>
            <person name="Lorenzon L."/>
            <person name="Mandel J.R."/>
            <person name="Marage G."/>
            <person name="Marchand G."/>
            <person name="Marquand E."/>
            <person name="Bret-Mestries E."/>
            <person name="Morien E."/>
            <person name="Nambeesan S."/>
            <person name="Nguyen T."/>
            <person name="Pegot-Espagnet P."/>
            <person name="Pouilly N."/>
            <person name="Raftis F."/>
            <person name="Sallet E."/>
            <person name="Schiex T."/>
            <person name="Thomas J."/>
            <person name="Vandecasteele C."/>
            <person name="Vares D."/>
            <person name="Vear F."/>
            <person name="Vautrin S."/>
            <person name="Crespi M."/>
            <person name="Mangin B."/>
            <person name="Burke J.M."/>
            <person name="Salse J."/>
            <person name="Munos S."/>
            <person name="Vincourt P."/>
            <person name="Rieseberg L.H."/>
            <person name="Langlade N.B."/>
        </authorList>
    </citation>
    <scope>NUCLEOTIDE SEQUENCE</scope>
    <source>
        <tissue evidence="1">Leaves</tissue>
    </source>
</reference>
<accession>A0A9K3ENM1</accession>
<evidence type="ECO:0000313" key="1">
    <source>
        <dbReference type="EMBL" id="KAF5775956.1"/>
    </source>
</evidence>
<evidence type="ECO:0000313" key="2">
    <source>
        <dbReference type="Proteomes" id="UP000215914"/>
    </source>
</evidence>
<dbReference type="AlphaFoldDB" id="A0A9K3ENM1"/>
<keyword evidence="2" id="KW-1185">Reference proteome</keyword>
<sequence>MAVEVEVVDLGLIPCMFLMMGFLDFLEFLDFLGFDDDDVLHILLLMMIIWEKRERVLFWDDDYLFGEDDQNFN</sequence>
<name>A0A9K3ENM1_HELAN</name>
<reference evidence="1" key="2">
    <citation type="submission" date="2020-06" db="EMBL/GenBank/DDBJ databases">
        <title>Helianthus annuus Genome sequencing and assembly Release 2.</title>
        <authorList>
            <person name="Gouzy J."/>
            <person name="Langlade N."/>
            <person name="Munos S."/>
        </authorList>
    </citation>
    <scope>NUCLEOTIDE SEQUENCE</scope>
    <source>
        <tissue evidence="1">Leaves</tissue>
    </source>
</reference>
<dbReference type="EMBL" id="MNCJ02000328">
    <property type="protein sequence ID" value="KAF5775956.1"/>
    <property type="molecule type" value="Genomic_DNA"/>
</dbReference>
<organism evidence="1 2">
    <name type="scientific">Helianthus annuus</name>
    <name type="common">Common sunflower</name>
    <dbReference type="NCBI Taxonomy" id="4232"/>
    <lineage>
        <taxon>Eukaryota</taxon>
        <taxon>Viridiplantae</taxon>
        <taxon>Streptophyta</taxon>
        <taxon>Embryophyta</taxon>
        <taxon>Tracheophyta</taxon>
        <taxon>Spermatophyta</taxon>
        <taxon>Magnoliopsida</taxon>
        <taxon>eudicotyledons</taxon>
        <taxon>Gunneridae</taxon>
        <taxon>Pentapetalae</taxon>
        <taxon>asterids</taxon>
        <taxon>campanulids</taxon>
        <taxon>Asterales</taxon>
        <taxon>Asteraceae</taxon>
        <taxon>Asteroideae</taxon>
        <taxon>Heliantheae alliance</taxon>
        <taxon>Heliantheae</taxon>
        <taxon>Helianthus</taxon>
    </lineage>
</organism>
<dbReference type="Gramene" id="mRNA:HanXRQr2_Chr13g0617871">
    <property type="protein sequence ID" value="mRNA:HanXRQr2_Chr13g0617871"/>
    <property type="gene ID" value="HanXRQr2_Chr13g0617871"/>
</dbReference>
<gene>
    <name evidence="1" type="ORF">HanXRQr2_Chr13g0617871</name>
</gene>
<protein>
    <submittedName>
        <fullName evidence="1">Uncharacterized protein</fullName>
    </submittedName>
</protein>
<comment type="caution">
    <text evidence="1">The sequence shown here is derived from an EMBL/GenBank/DDBJ whole genome shotgun (WGS) entry which is preliminary data.</text>
</comment>
<proteinExistence type="predicted"/>
<dbReference type="Proteomes" id="UP000215914">
    <property type="component" value="Unassembled WGS sequence"/>
</dbReference>